<dbReference type="InterPro" id="IPR021363">
    <property type="entry name" value="DUF2835"/>
</dbReference>
<evidence type="ECO:0000313" key="1">
    <source>
        <dbReference type="EMBL" id="VAW86201.1"/>
    </source>
</evidence>
<organism evidence="1">
    <name type="scientific">hydrothermal vent metagenome</name>
    <dbReference type="NCBI Taxonomy" id="652676"/>
    <lineage>
        <taxon>unclassified sequences</taxon>
        <taxon>metagenomes</taxon>
        <taxon>ecological metagenomes</taxon>
    </lineage>
</organism>
<dbReference type="EMBL" id="UOFO01000088">
    <property type="protein sequence ID" value="VAW86201.1"/>
    <property type="molecule type" value="Genomic_DNA"/>
</dbReference>
<protein>
    <recommendedName>
        <fullName evidence="2">DUF2835 domain-containing protein</fullName>
    </recommendedName>
</protein>
<evidence type="ECO:0008006" key="2">
    <source>
        <dbReference type="Google" id="ProtNLM"/>
    </source>
</evidence>
<name>A0A3B0Z3H3_9ZZZZ</name>
<gene>
    <name evidence="1" type="ORF">MNBD_GAMMA16-904</name>
</gene>
<sequence>MNEIRFRLNIAAHEYEAYYAGIAKNVIVPMKNGRNLQFPASNLRPYFRHDGVHGEFVLRFDENNKLIELVKLED</sequence>
<accession>A0A3B0Z3H3</accession>
<proteinExistence type="predicted"/>
<dbReference type="Pfam" id="PF11197">
    <property type="entry name" value="DUF2835"/>
    <property type="match status" value="1"/>
</dbReference>
<dbReference type="AlphaFoldDB" id="A0A3B0Z3H3"/>
<reference evidence="1" key="1">
    <citation type="submission" date="2018-06" db="EMBL/GenBank/DDBJ databases">
        <authorList>
            <person name="Zhirakovskaya E."/>
        </authorList>
    </citation>
    <scope>NUCLEOTIDE SEQUENCE</scope>
</reference>